<dbReference type="Gene3D" id="3.40.50.10190">
    <property type="entry name" value="BRCT domain"/>
    <property type="match status" value="1"/>
</dbReference>
<comment type="similarity">
    <text evidence="13 14">Belongs to the NAD-dependent DNA ligase family. LigA subfamily.</text>
</comment>
<feature type="binding site" evidence="14">
    <location>
        <begin position="81"/>
        <end position="82"/>
    </location>
    <ligand>
        <name>NAD(+)</name>
        <dbReference type="ChEBI" id="CHEBI:57540"/>
    </ligand>
</feature>
<dbReference type="Pfam" id="PF03120">
    <property type="entry name" value="OB_DNA_ligase"/>
    <property type="match status" value="1"/>
</dbReference>
<dbReference type="CDD" id="cd17748">
    <property type="entry name" value="BRCT_DNA_ligase_like"/>
    <property type="match status" value="1"/>
</dbReference>
<dbReference type="PROSITE" id="PS01055">
    <property type="entry name" value="DNA_LIGASE_N1"/>
    <property type="match status" value="1"/>
</dbReference>
<evidence type="ECO:0000313" key="18">
    <source>
        <dbReference type="Proteomes" id="UP000192491"/>
    </source>
</evidence>
<dbReference type="FunFam" id="1.10.287.610:FF:000002">
    <property type="entry name" value="DNA ligase"/>
    <property type="match status" value="1"/>
</dbReference>
<dbReference type="NCBIfam" id="NF005932">
    <property type="entry name" value="PRK07956.1"/>
    <property type="match status" value="1"/>
</dbReference>
<keyword evidence="14" id="KW-0464">Manganese</keyword>
<evidence type="ECO:0000256" key="2">
    <source>
        <dbReference type="ARBA" id="ARBA00012722"/>
    </source>
</evidence>
<feature type="binding site" evidence="14">
    <location>
        <position position="113"/>
    </location>
    <ligand>
        <name>NAD(+)</name>
        <dbReference type="ChEBI" id="CHEBI:57540"/>
    </ligand>
</feature>
<dbReference type="PROSITE" id="PS01056">
    <property type="entry name" value="DNA_LIGASE_N2"/>
    <property type="match status" value="1"/>
</dbReference>
<feature type="binding site" evidence="14">
    <location>
        <begin position="32"/>
        <end position="36"/>
    </location>
    <ligand>
        <name>NAD(+)</name>
        <dbReference type="ChEBI" id="CHEBI:57540"/>
    </ligand>
</feature>
<dbReference type="PIRSF" id="PIRSF001604">
    <property type="entry name" value="LigA"/>
    <property type="match status" value="1"/>
</dbReference>
<comment type="caution">
    <text evidence="14">Lacks conserved residue(s) required for the propagation of feature annotation.</text>
</comment>
<evidence type="ECO:0000256" key="13">
    <source>
        <dbReference type="ARBA" id="ARBA00060881"/>
    </source>
</evidence>
<dbReference type="InterPro" id="IPR041663">
    <property type="entry name" value="DisA/LigA_HHH"/>
</dbReference>
<dbReference type="AlphaFoldDB" id="A0A1Y1QPQ1"/>
<dbReference type="PANTHER" id="PTHR23389">
    <property type="entry name" value="CHROMOSOME TRANSMISSION FIDELITY FACTOR 18"/>
    <property type="match status" value="1"/>
</dbReference>
<dbReference type="SMART" id="SM00292">
    <property type="entry name" value="BRCT"/>
    <property type="match status" value="1"/>
</dbReference>
<evidence type="ECO:0000256" key="11">
    <source>
        <dbReference type="ARBA" id="ARBA00023204"/>
    </source>
</evidence>
<evidence type="ECO:0000256" key="8">
    <source>
        <dbReference type="ARBA" id="ARBA00022833"/>
    </source>
</evidence>
<dbReference type="PANTHER" id="PTHR23389:SF9">
    <property type="entry name" value="DNA LIGASE"/>
    <property type="match status" value="1"/>
</dbReference>
<dbReference type="FunFam" id="3.30.470.30:FF:000001">
    <property type="entry name" value="DNA ligase"/>
    <property type="match status" value="1"/>
</dbReference>
<dbReference type="Pfam" id="PF01653">
    <property type="entry name" value="DNA_ligase_aden"/>
    <property type="match status" value="1"/>
</dbReference>
<evidence type="ECO:0000256" key="10">
    <source>
        <dbReference type="ARBA" id="ARBA00023027"/>
    </source>
</evidence>
<accession>A0A1Y1QPQ1</accession>
<dbReference type="GO" id="GO:0046872">
    <property type="term" value="F:metal ion binding"/>
    <property type="evidence" value="ECO:0007669"/>
    <property type="project" value="UniProtKB-KW"/>
</dbReference>
<evidence type="ECO:0000256" key="4">
    <source>
        <dbReference type="ARBA" id="ARBA00022598"/>
    </source>
</evidence>
<dbReference type="InterPro" id="IPR036420">
    <property type="entry name" value="BRCT_dom_sf"/>
</dbReference>
<feature type="active site" description="N6-AMP-lysine intermediate" evidence="14">
    <location>
        <position position="115"/>
    </location>
</feature>
<evidence type="ECO:0000256" key="3">
    <source>
        <dbReference type="ARBA" id="ARBA00013308"/>
    </source>
</evidence>
<dbReference type="FunFam" id="2.40.50.140:FF:000012">
    <property type="entry name" value="DNA ligase"/>
    <property type="match status" value="1"/>
</dbReference>
<dbReference type="FunFam" id="1.10.150.20:FF:000007">
    <property type="entry name" value="DNA ligase"/>
    <property type="match status" value="1"/>
</dbReference>
<dbReference type="InterPro" id="IPR018239">
    <property type="entry name" value="DNA_ligase_AS"/>
</dbReference>
<dbReference type="EC" id="6.5.1.2" evidence="2 14"/>
<dbReference type="HAMAP" id="MF_01588">
    <property type="entry name" value="DNA_ligase_A"/>
    <property type="match status" value="1"/>
</dbReference>
<dbReference type="InterPro" id="IPR013839">
    <property type="entry name" value="DNAligase_adenylation"/>
</dbReference>
<feature type="binding site" evidence="14">
    <location>
        <position position="314"/>
    </location>
    <ligand>
        <name>NAD(+)</name>
        <dbReference type="ChEBI" id="CHEBI:57540"/>
    </ligand>
</feature>
<evidence type="ECO:0000256" key="15">
    <source>
        <dbReference type="RuleBase" id="RU000618"/>
    </source>
</evidence>
<keyword evidence="11 14" id="KW-0234">DNA repair</keyword>
<evidence type="ECO:0000256" key="1">
    <source>
        <dbReference type="ARBA" id="ARBA00004067"/>
    </source>
</evidence>
<feature type="binding site" evidence="14">
    <location>
        <position position="173"/>
    </location>
    <ligand>
        <name>NAD(+)</name>
        <dbReference type="ChEBI" id="CHEBI:57540"/>
    </ligand>
</feature>
<feature type="domain" description="BRCT" evidence="16">
    <location>
        <begin position="591"/>
        <end position="662"/>
    </location>
</feature>
<dbReference type="InterPro" id="IPR012340">
    <property type="entry name" value="NA-bd_OB-fold"/>
</dbReference>
<feature type="binding site" evidence="14">
    <location>
        <position position="411"/>
    </location>
    <ligand>
        <name>Zn(2+)</name>
        <dbReference type="ChEBI" id="CHEBI:29105"/>
    </ligand>
</feature>
<evidence type="ECO:0000313" key="17">
    <source>
        <dbReference type="EMBL" id="OQX10637.1"/>
    </source>
</evidence>
<dbReference type="CDD" id="cd00114">
    <property type="entry name" value="LIGANc"/>
    <property type="match status" value="1"/>
</dbReference>
<evidence type="ECO:0000256" key="7">
    <source>
        <dbReference type="ARBA" id="ARBA00022763"/>
    </source>
</evidence>
<dbReference type="SUPFAM" id="SSF56091">
    <property type="entry name" value="DNA ligase/mRNA capping enzyme, catalytic domain"/>
    <property type="match status" value="1"/>
</dbReference>
<dbReference type="Pfam" id="PF00533">
    <property type="entry name" value="BRCT"/>
    <property type="match status" value="1"/>
</dbReference>
<dbReference type="Gene3D" id="2.40.50.140">
    <property type="entry name" value="Nucleic acid-binding proteins"/>
    <property type="match status" value="1"/>
</dbReference>
<dbReference type="SUPFAM" id="SSF50249">
    <property type="entry name" value="Nucleic acid-binding proteins"/>
    <property type="match status" value="1"/>
</dbReference>
<dbReference type="GO" id="GO:0005829">
    <property type="term" value="C:cytosol"/>
    <property type="evidence" value="ECO:0007669"/>
    <property type="project" value="TreeGrafter"/>
</dbReference>
<dbReference type="InterPro" id="IPR013840">
    <property type="entry name" value="DNAligase_N"/>
</dbReference>
<dbReference type="SMART" id="SM00532">
    <property type="entry name" value="LIGANc"/>
    <property type="match status" value="1"/>
</dbReference>
<feature type="binding site" evidence="14">
    <location>
        <position position="408"/>
    </location>
    <ligand>
        <name>Zn(2+)</name>
        <dbReference type="ChEBI" id="CHEBI:29105"/>
    </ligand>
</feature>
<evidence type="ECO:0000256" key="12">
    <source>
        <dbReference type="ARBA" id="ARBA00034005"/>
    </source>
</evidence>
<dbReference type="EMBL" id="MTEJ01000108">
    <property type="protein sequence ID" value="OQX10637.1"/>
    <property type="molecule type" value="Genomic_DNA"/>
</dbReference>
<dbReference type="InterPro" id="IPR001679">
    <property type="entry name" value="DNA_ligase"/>
</dbReference>
<gene>
    <name evidence="14 17" type="primary">ligA</name>
    <name evidence="17" type="ORF">BWK73_19795</name>
</gene>
<dbReference type="Pfam" id="PF03119">
    <property type="entry name" value="DNA_ligase_ZBD"/>
    <property type="match status" value="1"/>
</dbReference>
<evidence type="ECO:0000256" key="14">
    <source>
        <dbReference type="HAMAP-Rule" id="MF_01588"/>
    </source>
</evidence>
<keyword evidence="10 14" id="KW-0520">NAD</keyword>
<dbReference type="Gene3D" id="3.30.470.30">
    <property type="entry name" value="DNA ligase/mRNA capping enzyme"/>
    <property type="match status" value="1"/>
</dbReference>
<comment type="catalytic activity">
    <reaction evidence="12 14 15">
        <text>NAD(+) + (deoxyribonucleotide)n-3'-hydroxyl + 5'-phospho-(deoxyribonucleotide)m = (deoxyribonucleotide)n+m + AMP + beta-nicotinamide D-nucleotide.</text>
        <dbReference type="EC" id="6.5.1.2"/>
    </reaction>
</comment>
<dbReference type="Pfam" id="PF22745">
    <property type="entry name" value="Nlig-Ia"/>
    <property type="match status" value="1"/>
</dbReference>
<dbReference type="Pfam" id="PF12826">
    <property type="entry name" value="HHH_2"/>
    <property type="match status" value="1"/>
</dbReference>
<protein>
    <recommendedName>
        <fullName evidence="3 14">DNA ligase</fullName>
        <ecNumber evidence="2 14">6.5.1.2</ecNumber>
    </recommendedName>
    <alternativeName>
        <fullName evidence="14">Polydeoxyribonucleotide synthase [NAD(+)]</fullName>
    </alternativeName>
</protein>
<organism evidence="17 18">
    <name type="scientific">Thiothrix lacustris</name>
    <dbReference type="NCBI Taxonomy" id="525917"/>
    <lineage>
        <taxon>Bacteria</taxon>
        <taxon>Pseudomonadati</taxon>
        <taxon>Pseudomonadota</taxon>
        <taxon>Gammaproteobacteria</taxon>
        <taxon>Thiotrichales</taxon>
        <taxon>Thiotrichaceae</taxon>
        <taxon>Thiothrix</taxon>
    </lineage>
</organism>
<evidence type="ECO:0000256" key="6">
    <source>
        <dbReference type="ARBA" id="ARBA00022723"/>
    </source>
</evidence>
<evidence type="ECO:0000256" key="5">
    <source>
        <dbReference type="ARBA" id="ARBA00022705"/>
    </source>
</evidence>
<dbReference type="Gene3D" id="6.20.10.30">
    <property type="match status" value="1"/>
</dbReference>
<dbReference type="SUPFAM" id="SSF47781">
    <property type="entry name" value="RuvA domain 2-like"/>
    <property type="match status" value="1"/>
</dbReference>
<dbReference type="Pfam" id="PF14520">
    <property type="entry name" value="HHH_5"/>
    <property type="match status" value="1"/>
</dbReference>
<keyword evidence="4 14" id="KW-0436">Ligase</keyword>
<proteinExistence type="inferred from homology"/>
<dbReference type="GO" id="GO:0003677">
    <property type="term" value="F:DNA binding"/>
    <property type="evidence" value="ECO:0007669"/>
    <property type="project" value="InterPro"/>
</dbReference>
<sequence length="669" mass="73204">MSDMQTQLEKLRQQLRYHNHLYYVLDDPQIPDVEYDRLFRELQALETAHPELITPDSPTQRVGAAPLTEFGEIKHAIPMLSLGNVFSDEELLAFDKRIHDRLKSDAETEFVAEPKLDGLAISILYENGVFTRAATRGDGETGEDVTHNVRTIASVPLRLLGEGYPTVLEVRGEIYMPKAGFEAFNAKMRALGEKTFVNPRNAAAGSLRQLDPRLTAQRPLDIFCYAVGQVEGGTVPDTHFAILQQFRAWGLRVCPDIRIVQGAQGCLDYFREIGTRRNSLPYDIDGVVYKVNSIATQQELGFISRAPRWAIAHKFPAQEEITELEGVDFQVGRTGALTPVARLKPVFVGGVTVSNATLHNMDEIERKDVRIGDFVIVRRAGDVIPEVASVILERRPAGAASIVMPTHCPVCGSEVQRPEGEAVARCSGGLYCPAQVKEAIKHFASRKALNIDGLGDKMVEQLFDAGLIRHVDDLYSLDVEAVAALERMGKKSAENLITALESSKSTTLERFIYALGIRNAGEGTAKGLARYFGSLEAIQAANEETLKLVPDIGVIVAANVAQFFAEAHNRDTIQHLRDLGVHWPNYEAKPAEALPLAGKTYVITGTLSRAREDIKADLEALGAKVSGSVSKKTTALIAGENAGSKLTKAQELGVEILGEDTLSVLLCQS</sequence>
<dbReference type="InterPro" id="IPR033136">
    <property type="entry name" value="DNA_ligase_CS"/>
</dbReference>
<dbReference type="InterPro" id="IPR004149">
    <property type="entry name" value="Znf_DNAligase_C4"/>
</dbReference>
<keyword evidence="7 14" id="KW-0227">DNA damage</keyword>
<dbReference type="FunFam" id="1.10.150.20:FF:000006">
    <property type="entry name" value="DNA ligase"/>
    <property type="match status" value="1"/>
</dbReference>
<dbReference type="InterPro" id="IPR001357">
    <property type="entry name" value="BRCT_dom"/>
</dbReference>
<dbReference type="GO" id="GO:0006281">
    <property type="term" value="P:DNA repair"/>
    <property type="evidence" value="ECO:0007669"/>
    <property type="project" value="UniProtKB-KW"/>
</dbReference>
<keyword evidence="5 14" id="KW-0235">DNA replication</keyword>
<dbReference type="InterPro" id="IPR010994">
    <property type="entry name" value="RuvA_2-like"/>
</dbReference>
<dbReference type="InterPro" id="IPR003583">
    <property type="entry name" value="Hlx-hairpin-Hlx_DNA-bd_motif"/>
</dbReference>
<dbReference type="Proteomes" id="UP000192491">
    <property type="component" value="Unassembled WGS sequence"/>
</dbReference>
<keyword evidence="9 14" id="KW-0460">Magnesium</keyword>
<feature type="binding site" evidence="14">
    <location>
        <position position="432"/>
    </location>
    <ligand>
        <name>Zn(2+)</name>
        <dbReference type="ChEBI" id="CHEBI:29105"/>
    </ligand>
</feature>
<comment type="cofactor">
    <cofactor evidence="14">
        <name>Mg(2+)</name>
        <dbReference type="ChEBI" id="CHEBI:18420"/>
    </cofactor>
    <cofactor evidence="14">
        <name>Mn(2+)</name>
        <dbReference type="ChEBI" id="CHEBI:29035"/>
    </cofactor>
</comment>
<feature type="binding site" evidence="14">
    <location>
        <position position="136"/>
    </location>
    <ligand>
        <name>NAD(+)</name>
        <dbReference type="ChEBI" id="CHEBI:57540"/>
    </ligand>
</feature>
<dbReference type="SUPFAM" id="SSF52113">
    <property type="entry name" value="BRCT domain"/>
    <property type="match status" value="1"/>
</dbReference>
<comment type="function">
    <text evidence="1 14">DNA ligase that catalyzes the formation of phosphodiester linkages between 5'-phosphoryl and 3'-hydroxyl groups in double-stranded DNA using NAD as a coenzyme and as the energy source for the reaction. It is essential for DNA replication and repair of damaged DNA.</text>
</comment>
<dbReference type="PROSITE" id="PS50172">
    <property type="entry name" value="BRCT"/>
    <property type="match status" value="1"/>
</dbReference>
<reference evidence="17 18" key="1">
    <citation type="submission" date="2017-01" db="EMBL/GenBank/DDBJ databases">
        <title>Novel large sulfur bacteria in the metagenomes of groundwater-fed chemosynthetic microbial mats in the Lake Huron basin.</title>
        <authorList>
            <person name="Sharrar A.M."/>
            <person name="Flood B.E."/>
            <person name="Bailey J.V."/>
            <person name="Jones D.S."/>
            <person name="Biddanda B."/>
            <person name="Ruberg S.A."/>
            <person name="Marcus D.N."/>
            <person name="Dick G.J."/>
        </authorList>
    </citation>
    <scope>NUCLEOTIDE SEQUENCE [LARGE SCALE GENOMIC DNA]</scope>
    <source>
        <strain evidence="17">A8</strain>
    </source>
</reference>
<dbReference type="Gene3D" id="1.10.287.610">
    <property type="entry name" value="Helix hairpin bin"/>
    <property type="match status" value="1"/>
</dbReference>
<keyword evidence="6 14" id="KW-0479">Metal-binding</keyword>
<dbReference type="GO" id="GO:0006260">
    <property type="term" value="P:DNA replication"/>
    <property type="evidence" value="ECO:0007669"/>
    <property type="project" value="UniProtKB-KW"/>
</dbReference>
<keyword evidence="8 14" id="KW-0862">Zinc</keyword>
<evidence type="ECO:0000259" key="16">
    <source>
        <dbReference type="PROSITE" id="PS50172"/>
    </source>
</evidence>
<comment type="caution">
    <text evidence="17">The sequence shown here is derived from an EMBL/GenBank/DDBJ whole genome shotgun (WGS) entry which is preliminary data.</text>
</comment>
<dbReference type="GO" id="GO:0003911">
    <property type="term" value="F:DNA ligase (NAD+) activity"/>
    <property type="evidence" value="ECO:0007669"/>
    <property type="project" value="UniProtKB-UniRule"/>
</dbReference>
<feature type="binding site" evidence="14">
    <location>
        <position position="290"/>
    </location>
    <ligand>
        <name>NAD(+)</name>
        <dbReference type="ChEBI" id="CHEBI:57540"/>
    </ligand>
</feature>
<dbReference type="InterPro" id="IPR004150">
    <property type="entry name" value="NAD_DNA_ligase_OB"/>
</dbReference>
<dbReference type="NCBIfam" id="TIGR00575">
    <property type="entry name" value="dnlj"/>
    <property type="match status" value="1"/>
</dbReference>
<evidence type="ECO:0000256" key="9">
    <source>
        <dbReference type="ARBA" id="ARBA00022842"/>
    </source>
</evidence>
<dbReference type="SMART" id="SM00278">
    <property type="entry name" value="HhH1"/>
    <property type="match status" value="3"/>
</dbReference>
<dbReference type="Gene3D" id="1.10.150.20">
    <property type="entry name" value="5' to 3' exonuclease, C-terminal subdomain"/>
    <property type="match status" value="2"/>
</dbReference>
<name>A0A1Y1QPQ1_9GAMM</name>